<dbReference type="AlphaFoldDB" id="A0A437AD29"/>
<dbReference type="VEuPathDB" id="FungiDB:DFL_000059"/>
<dbReference type="EMBL" id="SAEB01000001">
    <property type="protein sequence ID" value="RVD89036.1"/>
    <property type="molecule type" value="Genomic_DNA"/>
</dbReference>
<reference evidence="2 3" key="1">
    <citation type="submission" date="2019-01" db="EMBL/GenBank/DDBJ databases">
        <title>Intercellular communication is required for trap formation in the nematode-trapping fungus Duddingtonia flagrans.</title>
        <authorList>
            <person name="Youssar L."/>
            <person name="Wernet V."/>
            <person name="Hensel N."/>
            <person name="Hildebrandt H.-G."/>
            <person name="Fischer R."/>
        </authorList>
    </citation>
    <scope>NUCLEOTIDE SEQUENCE [LARGE SCALE GENOMIC DNA]</scope>
    <source>
        <strain evidence="2 3">CBS H-5679</strain>
    </source>
</reference>
<dbReference type="RefSeq" id="XP_067494580.1">
    <property type="nucleotide sequence ID" value="XM_067635227.1"/>
</dbReference>
<organism evidence="2 3">
    <name type="scientific">Arthrobotrys flagrans</name>
    <name type="common">Nematode-trapping fungus</name>
    <name type="synonym">Trichothecium flagrans</name>
    <dbReference type="NCBI Taxonomy" id="97331"/>
    <lineage>
        <taxon>Eukaryota</taxon>
        <taxon>Fungi</taxon>
        <taxon>Dikarya</taxon>
        <taxon>Ascomycota</taxon>
        <taxon>Pezizomycotina</taxon>
        <taxon>Orbiliomycetes</taxon>
        <taxon>Orbiliales</taxon>
        <taxon>Orbiliaceae</taxon>
        <taxon>Arthrobotrys</taxon>
    </lineage>
</organism>
<keyword evidence="3" id="KW-1185">Reference proteome</keyword>
<sequence>MIPSVQPESMESQAEPAMPRQPTEVEAELRKKLEQAIRQRDFNYKLMFLVAVSFESDDTGAEEDSKHFVDAMKEMFNLADVNIFRLVLPKDQDSDVYWGVAMRKVNRVWRSCMGRKLLLLHFACHGAVGGSNQFLLQGNPTGYAQEISWDSVRSYLFSLSRPQPFGEVDAACILDCCYSGAFVGPNVPSDKTVEVLAATDARSKTTGRRHRDIEITFTQRLIYEMKLMVYDKDKPPVTFPELFKRLQVRPRDPSKSPPAYRMLHGDTPILLPVVSLQLPPTPSTDTLNPLLLDSWRPKEHSVALKVHISTDINDKSTLTMIKWLHQLNKNFKIDVMGVNDINSTIVFLTVPYSNLHVLYRLEQSGLCKLDVFHENLYSRNLLDTCINSDDTEGAAIPTAG</sequence>
<proteinExistence type="predicted"/>
<dbReference type="STRING" id="97331.A0A437AD29"/>
<feature type="compositionally biased region" description="Polar residues" evidence="1">
    <location>
        <begin position="1"/>
        <end position="12"/>
    </location>
</feature>
<evidence type="ECO:0000313" key="2">
    <source>
        <dbReference type="EMBL" id="RVD89036.1"/>
    </source>
</evidence>
<dbReference type="OrthoDB" id="4760831at2759"/>
<name>A0A437AD29_ARTFL</name>
<evidence type="ECO:0000313" key="3">
    <source>
        <dbReference type="Proteomes" id="UP000283090"/>
    </source>
</evidence>
<accession>A0A437AD29</accession>
<dbReference type="Proteomes" id="UP000283090">
    <property type="component" value="Unassembled WGS sequence"/>
</dbReference>
<feature type="region of interest" description="Disordered" evidence="1">
    <location>
        <begin position="1"/>
        <end position="23"/>
    </location>
</feature>
<comment type="caution">
    <text evidence="2">The sequence shown here is derived from an EMBL/GenBank/DDBJ whole genome shotgun (WGS) entry which is preliminary data.</text>
</comment>
<dbReference type="GeneID" id="93582370"/>
<evidence type="ECO:0000256" key="1">
    <source>
        <dbReference type="SAM" id="MobiDB-lite"/>
    </source>
</evidence>
<protein>
    <submittedName>
        <fullName evidence="2">Uncharacterized protein</fullName>
    </submittedName>
</protein>
<gene>
    <name evidence="2" type="ORF">DFL_000059</name>
</gene>